<evidence type="ECO:0000256" key="5">
    <source>
        <dbReference type="ARBA" id="ARBA00023002"/>
    </source>
</evidence>
<evidence type="ECO:0000256" key="7">
    <source>
        <dbReference type="ARBA" id="ARBA00049197"/>
    </source>
</evidence>
<dbReference type="PANTHER" id="PTHR22981:SF81">
    <property type="entry name" value="DEHYDROGENASE, PUTATIVE-RELATED"/>
    <property type="match status" value="1"/>
</dbReference>
<dbReference type="STRING" id="930090.W6YY60"/>
<name>W6YY60_COCMI</name>
<keyword evidence="12" id="KW-1185">Reference proteome</keyword>
<dbReference type="EMBL" id="KI964008">
    <property type="protein sequence ID" value="EUC44267.1"/>
    <property type="molecule type" value="Genomic_DNA"/>
</dbReference>
<evidence type="ECO:0000259" key="10">
    <source>
        <dbReference type="Pfam" id="PF14833"/>
    </source>
</evidence>
<dbReference type="InterPro" id="IPR029154">
    <property type="entry name" value="HIBADH-like_NADP-bd"/>
</dbReference>
<evidence type="ECO:0000259" key="9">
    <source>
        <dbReference type="Pfam" id="PF03446"/>
    </source>
</evidence>
<dbReference type="Pfam" id="PF14833">
    <property type="entry name" value="NAD_binding_11"/>
    <property type="match status" value="1"/>
</dbReference>
<dbReference type="Gene3D" id="3.40.50.720">
    <property type="entry name" value="NAD(P)-binding Rossmann-like Domain"/>
    <property type="match status" value="1"/>
</dbReference>
<sequence>MGYAMASNIRLKMPSTSTLYINDINASACTRFKSEYSSHGPIEISASAREAAEKAKYLISIVPDGSDVKKVYLDPETGVIAARKDAERIMLECSTIDVQTTKEVGAALHHAGLGTYIDAPVSGGVPAARAGTLSLLIGHPAPSSSSNPALSTRLSSILAMLGPSSKSFYLSTLGAGLTAKIANNYLSGTILLATAEALALGISHGLDPSALYSVIKSSTGQSWMCDHVMPVPNVQTEYWVPSNSGYRPGFRTQMMVKDLGLGVQSARQVGTGCSMAERALEVWKEAAEDERCRDRDGSSVYLFVGGKLPEGYEDRGVRREDGTWEFGE</sequence>
<dbReference type="EC" id="1.1.1.31" evidence="3"/>
<evidence type="ECO:0000256" key="8">
    <source>
        <dbReference type="PIRSR" id="PIRSR000103-1"/>
    </source>
</evidence>
<dbReference type="GeneID" id="19129311"/>
<evidence type="ECO:0000256" key="3">
    <source>
        <dbReference type="ARBA" id="ARBA00012991"/>
    </source>
</evidence>
<feature type="domain" description="6-phosphogluconate dehydrogenase NADP-binding" evidence="9">
    <location>
        <begin position="1"/>
        <end position="140"/>
    </location>
</feature>
<evidence type="ECO:0000256" key="1">
    <source>
        <dbReference type="ARBA" id="ARBA00005109"/>
    </source>
</evidence>
<dbReference type="InterPro" id="IPR036291">
    <property type="entry name" value="NAD(P)-bd_dom_sf"/>
</dbReference>
<dbReference type="eggNOG" id="KOG0409">
    <property type="taxonomic scope" value="Eukaryota"/>
</dbReference>
<protein>
    <recommendedName>
        <fullName evidence="3">3-hydroxyisobutyrate dehydrogenase</fullName>
        <ecNumber evidence="3">1.1.1.31</ecNumber>
    </recommendedName>
</protein>
<keyword evidence="5" id="KW-0560">Oxidoreductase</keyword>
<dbReference type="InterPro" id="IPR013328">
    <property type="entry name" value="6PGD_dom2"/>
</dbReference>
<evidence type="ECO:0000313" key="11">
    <source>
        <dbReference type="EMBL" id="EUC44267.1"/>
    </source>
</evidence>
<dbReference type="InterPro" id="IPR008927">
    <property type="entry name" value="6-PGluconate_DH-like_C_sf"/>
</dbReference>
<proteinExistence type="inferred from homology"/>
<dbReference type="Gene3D" id="1.10.1040.10">
    <property type="entry name" value="N-(1-d-carboxylethyl)-l-norvaline Dehydrogenase, domain 2"/>
    <property type="match status" value="1"/>
</dbReference>
<dbReference type="InterPro" id="IPR015815">
    <property type="entry name" value="HIBADH-related"/>
</dbReference>
<keyword evidence="6" id="KW-0520">NAD</keyword>
<comment type="similarity">
    <text evidence="2">Belongs to the HIBADH-related family. 3-hydroxyisobutyrate dehydrogenase subfamily.</text>
</comment>
<dbReference type="GO" id="GO:0050661">
    <property type="term" value="F:NADP binding"/>
    <property type="evidence" value="ECO:0007669"/>
    <property type="project" value="InterPro"/>
</dbReference>
<dbReference type="InterPro" id="IPR006115">
    <property type="entry name" value="6PGDH_NADP-bd"/>
</dbReference>
<dbReference type="GO" id="GO:0005739">
    <property type="term" value="C:mitochondrion"/>
    <property type="evidence" value="ECO:0007669"/>
    <property type="project" value="TreeGrafter"/>
</dbReference>
<dbReference type="GO" id="GO:0006574">
    <property type="term" value="P:L-valine catabolic process"/>
    <property type="evidence" value="ECO:0007669"/>
    <property type="project" value="TreeGrafter"/>
</dbReference>
<feature type="active site" evidence="8">
    <location>
        <position position="180"/>
    </location>
</feature>
<comment type="catalytic activity">
    <reaction evidence="7">
        <text>3-hydroxy-2-methylpropanoate + NAD(+) = 2-methyl-3-oxopropanoate + NADH + H(+)</text>
        <dbReference type="Rhea" id="RHEA:17681"/>
        <dbReference type="ChEBI" id="CHEBI:11805"/>
        <dbReference type="ChEBI" id="CHEBI:15378"/>
        <dbReference type="ChEBI" id="CHEBI:57540"/>
        <dbReference type="ChEBI" id="CHEBI:57700"/>
        <dbReference type="ChEBI" id="CHEBI:57945"/>
        <dbReference type="EC" id="1.1.1.31"/>
    </reaction>
</comment>
<accession>W6YY60</accession>
<comment type="pathway">
    <text evidence="1">Amino-acid degradation; L-valine degradation.</text>
</comment>
<dbReference type="GO" id="GO:0008442">
    <property type="term" value="F:3-hydroxyisobutyrate dehydrogenase activity"/>
    <property type="evidence" value="ECO:0007669"/>
    <property type="project" value="UniProtKB-EC"/>
</dbReference>
<dbReference type="RefSeq" id="XP_007689257.1">
    <property type="nucleotide sequence ID" value="XM_007691067.1"/>
</dbReference>
<evidence type="ECO:0000256" key="2">
    <source>
        <dbReference type="ARBA" id="ARBA00006013"/>
    </source>
</evidence>
<dbReference type="HOGENOM" id="CLU_035117_6_1_1"/>
<gene>
    <name evidence="11" type="ORF">COCMIDRAFT_98672</name>
</gene>
<dbReference type="OrthoDB" id="21615at2759"/>
<dbReference type="PIRSF" id="PIRSF000103">
    <property type="entry name" value="HIBADH"/>
    <property type="match status" value="1"/>
</dbReference>
<dbReference type="AlphaFoldDB" id="W6YY60"/>
<feature type="domain" description="3-hydroxyisobutyrate dehydrogenase-like NAD-binding" evidence="10">
    <location>
        <begin position="174"/>
        <end position="301"/>
    </location>
</feature>
<evidence type="ECO:0000256" key="6">
    <source>
        <dbReference type="ARBA" id="ARBA00023027"/>
    </source>
</evidence>
<dbReference type="SUPFAM" id="SSF51735">
    <property type="entry name" value="NAD(P)-binding Rossmann-fold domains"/>
    <property type="match status" value="1"/>
</dbReference>
<dbReference type="GO" id="GO:0051287">
    <property type="term" value="F:NAD binding"/>
    <property type="evidence" value="ECO:0007669"/>
    <property type="project" value="InterPro"/>
</dbReference>
<evidence type="ECO:0000256" key="4">
    <source>
        <dbReference type="ARBA" id="ARBA00022456"/>
    </source>
</evidence>
<dbReference type="KEGG" id="bor:COCMIDRAFT_98672"/>
<dbReference type="PANTHER" id="PTHR22981">
    <property type="entry name" value="3-HYDROXYISOBUTYRATE DEHYDROGENASE-RELATED"/>
    <property type="match status" value="1"/>
</dbReference>
<dbReference type="SUPFAM" id="SSF48179">
    <property type="entry name" value="6-phosphogluconate dehydrogenase C-terminal domain-like"/>
    <property type="match status" value="1"/>
</dbReference>
<organism evidence="11 12">
    <name type="scientific">Bipolaris oryzae ATCC 44560</name>
    <dbReference type="NCBI Taxonomy" id="930090"/>
    <lineage>
        <taxon>Eukaryota</taxon>
        <taxon>Fungi</taxon>
        <taxon>Dikarya</taxon>
        <taxon>Ascomycota</taxon>
        <taxon>Pezizomycotina</taxon>
        <taxon>Dothideomycetes</taxon>
        <taxon>Pleosporomycetidae</taxon>
        <taxon>Pleosporales</taxon>
        <taxon>Pleosporineae</taxon>
        <taxon>Pleosporaceae</taxon>
        <taxon>Bipolaris</taxon>
    </lineage>
</organism>
<keyword evidence="4" id="KW-0101">Branched-chain amino acid catabolism</keyword>
<dbReference type="Proteomes" id="UP000054032">
    <property type="component" value="Unassembled WGS sequence"/>
</dbReference>
<reference evidence="11 12" key="1">
    <citation type="journal article" date="2013" name="PLoS Genet.">
        <title>Comparative genome structure, secondary metabolite, and effector coding capacity across Cochliobolus pathogens.</title>
        <authorList>
            <person name="Condon B.J."/>
            <person name="Leng Y."/>
            <person name="Wu D."/>
            <person name="Bushley K.E."/>
            <person name="Ohm R.A."/>
            <person name="Otillar R."/>
            <person name="Martin J."/>
            <person name="Schackwitz W."/>
            <person name="Grimwood J."/>
            <person name="MohdZainudin N."/>
            <person name="Xue C."/>
            <person name="Wang R."/>
            <person name="Manning V.A."/>
            <person name="Dhillon B."/>
            <person name="Tu Z.J."/>
            <person name="Steffenson B.J."/>
            <person name="Salamov A."/>
            <person name="Sun H."/>
            <person name="Lowry S."/>
            <person name="LaButti K."/>
            <person name="Han J."/>
            <person name="Copeland A."/>
            <person name="Lindquist E."/>
            <person name="Barry K."/>
            <person name="Schmutz J."/>
            <person name="Baker S.E."/>
            <person name="Ciuffetti L.M."/>
            <person name="Grigoriev I.V."/>
            <person name="Zhong S."/>
            <person name="Turgeon B.G."/>
        </authorList>
    </citation>
    <scope>NUCLEOTIDE SEQUENCE [LARGE SCALE GENOMIC DNA]</scope>
    <source>
        <strain evidence="11 12">ATCC 44560</strain>
    </source>
</reference>
<evidence type="ECO:0000313" key="12">
    <source>
        <dbReference type="Proteomes" id="UP000054032"/>
    </source>
</evidence>
<dbReference type="FunFam" id="1.10.1040.10:FF:000006">
    <property type="entry name" value="3-hydroxyisobutyrate dehydrogenase"/>
    <property type="match status" value="1"/>
</dbReference>
<dbReference type="Pfam" id="PF03446">
    <property type="entry name" value="NAD_binding_2"/>
    <property type="match status" value="1"/>
</dbReference>